<dbReference type="PATRIC" id="fig|272560.6.peg.621"/>
<proteinExistence type="predicted"/>
<gene>
    <name evidence="1" type="ordered locus">BPSL0575</name>
</gene>
<dbReference type="Proteomes" id="UP000000605">
    <property type="component" value="Chromosome 1"/>
</dbReference>
<evidence type="ECO:0000313" key="2">
    <source>
        <dbReference type="Proteomes" id="UP000000605"/>
    </source>
</evidence>
<evidence type="ECO:0000313" key="1">
    <source>
        <dbReference type="EMBL" id="CAH34567.1"/>
    </source>
</evidence>
<dbReference type="STRING" id="272560.BPSL0575"/>
<protein>
    <submittedName>
        <fullName evidence="1">Uncharacterized protein</fullName>
    </submittedName>
</protein>
<dbReference type="eggNOG" id="COG4688">
    <property type="taxonomic scope" value="Bacteria"/>
</dbReference>
<dbReference type="AlphaFoldDB" id="Q63XG2"/>
<dbReference type="EMBL" id="BX571965">
    <property type="protein sequence ID" value="CAH34567.1"/>
    <property type="molecule type" value="Genomic_DNA"/>
</dbReference>
<reference evidence="1 2" key="1">
    <citation type="journal article" date="2004" name="Proc. Natl. Acad. Sci. U.S.A.">
        <title>Genomic plasticity of the causative agent of melioidosis, Burkholderia pseudomallei.</title>
        <authorList>
            <person name="Holden M.T.G."/>
            <person name="Titball R.W."/>
            <person name="Peacock S.J."/>
            <person name="Cerdeno-Tarraga A.M."/>
            <person name="Atkins T."/>
            <person name="Crossman L.C."/>
            <person name="Pitt T."/>
            <person name="Churcher C."/>
            <person name="Mungall K."/>
            <person name="Bentley S.D."/>
            <person name="Sebaihia M."/>
            <person name="Thomson N.R."/>
            <person name="Bason N."/>
            <person name="Beacham I.R."/>
            <person name="Brooks K."/>
            <person name="Brown K.A."/>
            <person name="Brown N.F."/>
            <person name="Challis G.L."/>
            <person name="Cherevach I."/>
            <person name="Chillingworth T."/>
            <person name="Cronin A."/>
            <person name="Crosset B."/>
            <person name="Davis P."/>
            <person name="DeShazer D."/>
            <person name="Feltwell T."/>
            <person name="Fraser A."/>
            <person name="Hance Z."/>
            <person name="Hauser H."/>
            <person name="Holroyd S."/>
            <person name="Jagels K."/>
            <person name="Keith K.E."/>
            <person name="Maddison M."/>
            <person name="Moule S."/>
            <person name="Price C."/>
            <person name="Quail M.A."/>
            <person name="Rabbinowitsch E."/>
            <person name="Rutherford K."/>
            <person name="Sanders M."/>
            <person name="Simmonds M."/>
            <person name="Songsivilai S."/>
            <person name="Stevens K."/>
            <person name="Tumapa S."/>
            <person name="Vesaratchavest M."/>
            <person name="Whitehead S."/>
            <person name="Yeats C."/>
            <person name="Barrell B.G."/>
            <person name="Oyston P.C.F."/>
            <person name="Parkhill J."/>
        </authorList>
    </citation>
    <scope>NUCLEOTIDE SEQUENCE [LARGE SCALE GENOMIC DNA]</scope>
    <source>
        <strain evidence="1 2">K96243</strain>
    </source>
</reference>
<accession>Q63XG2</accession>
<keyword evidence="2" id="KW-1185">Reference proteome</keyword>
<dbReference type="KEGG" id="bps:BPSL0575"/>
<name>Q63XG2_BURPS</name>
<organism evidence="1 2">
    <name type="scientific">Burkholderia pseudomallei (strain K96243)</name>
    <dbReference type="NCBI Taxonomy" id="272560"/>
    <lineage>
        <taxon>Bacteria</taxon>
        <taxon>Pseudomonadati</taxon>
        <taxon>Pseudomonadota</taxon>
        <taxon>Betaproteobacteria</taxon>
        <taxon>Burkholderiales</taxon>
        <taxon>Burkholderiaceae</taxon>
        <taxon>Burkholderia</taxon>
        <taxon>pseudomallei group</taxon>
    </lineage>
</organism>
<sequence>MALAALQHVATVRPVASVVRIDPRTDSCIVARRSLIELYKTSQPFGEINWLSSCWDITDALRDKIKGYTARKRALVHFTRHREVGQRIGLPFPEEDDLASVIKAFACRQHVLNGVTAARHMVYIRAWRYIVGAMRGTDIAQVTPATFNSAALAATREKSSSAYTVHGALEAIADMLDELRLTKVPLRWRWVKKKRGKGYGGSKQIRLGQAPDTDRRASDDVVYAVAQLYRIVPKTKWADRICVLLATILVCTGLRLGQVLCLRAEMPAFDEATGEHFIRLVAFKRTDATRKTLLSETVGLLNDVFRELLEITEPVREVARWLDKNPGRVNLPKPDNSDGTVTAARLRTWFGLSTGAFKRRLQTWGFAGAAIPLHELNERLLRDRFDKPVVPGTRGEQLLLKDCLSISFVSAMKQTTAALKHAVRPIGEQHVSDRLRGRQLGDGRSRATIFDRYSLTDSQGNPLSTYTHGFRHKLNDALDKGGAPDVIQAQWFGRANPRDNKAYQYRTHAEMRERARDMLIKGQLNGRFATLLSQVTPECRKEAAESMVQVAHPISGGYCLQNFAQVDCEHCGQCLDECMSFHWVPGETDRQDEVIAIRDTISRKLNVMLDKMSPTERQNDESFSRLRHQQNFVNQILKSMEESKVGEPNKT</sequence>